<name>A0A2V2LHM5_9RHOB</name>
<keyword evidence="3" id="KW-1185">Reference proteome</keyword>
<gene>
    <name evidence="2" type="ORF">DKT77_10735</name>
</gene>
<feature type="region of interest" description="Disordered" evidence="1">
    <location>
        <begin position="22"/>
        <end position="64"/>
    </location>
</feature>
<comment type="caution">
    <text evidence="2">The sequence shown here is derived from an EMBL/GenBank/DDBJ whole genome shotgun (WGS) entry which is preliminary data.</text>
</comment>
<feature type="compositionally biased region" description="Pro residues" evidence="1">
    <location>
        <begin position="30"/>
        <end position="64"/>
    </location>
</feature>
<dbReference type="Proteomes" id="UP000245680">
    <property type="component" value="Unassembled WGS sequence"/>
</dbReference>
<dbReference type="AlphaFoldDB" id="A0A2V2LHM5"/>
<evidence type="ECO:0000313" key="3">
    <source>
        <dbReference type="Proteomes" id="UP000245680"/>
    </source>
</evidence>
<reference evidence="2 3" key="1">
    <citation type="submission" date="2018-05" db="EMBL/GenBank/DDBJ databases">
        <title>Rhodobacteraceae gen. nov., sp. nov. isolated from sea water.</title>
        <authorList>
            <person name="Ren Y."/>
        </authorList>
    </citation>
    <scope>NUCLEOTIDE SEQUENCE [LARGE SCALE GENOMIC DNA]</scope>
    <source>
        <strain evidence="2 3">TG-679</strain>
    </source>
</reference>
<evidence type="ECO:0000313" key="2">
    <source>
        <dbReference type="EMBL" id="PWR02647.1"/>
    </source>
</evidence>
<accession>A0A2V2LHM5</accession>
<organism evidence="2 3">
    <name type="scientific">Meridianimarinicoccus roseus</name>
    <dbReference type="NCBI Taxonomy" id="2072018"/>
    <lineage>
        <taxon>Bacteria</taxon>
        <taxon>Pseudomonadati</taxon>
        <taxon>Pseudomonadota</taxon>
        <taxon>Alphaproteobacteria</taxon>
        <taxon>Rhodobacterales</taxon>
        <taxon>Paracoccaceae</taxon>
        <taxon>Meridianimarinicoccus</taxon>
    </lineage>
</organism>
<protein>
    <submittedName>
        <fullName evidence="2">Uncharacterized protein</fullName>
    </submittedName>
</protein>
<dbReference type="EMBL" id="QGKU01000033">
    <property type="protein sequence ID" value="PWR02647.1"/>
    <property type="molecule type" value="Genomic_DNA"/>
</dbReference>
<sequence length="126" mass="12840">MLVAVAVDEVLLSLFPPTATADVRAATPKMPRPTDPAPRPPRPAAPAPPRPAPPPPAPAAPPVLIAAPPPLAPASCANPVPADASIAAVATIRSLFMVLTPSGWEIKSSLISRTESAALQVVLFKL</sequence>
<proteinExistence type="predicted"/>
<evidence type="ECO:0000256" key="1">
    <source>
        <dbReference type="SAM" id="MobiDB-lite"/>
    </source>
</evidence>